<evidence type="ECO:0000256" key="12">
    <source>
        <dbReference type="ARBA" id="ARBA00048646"/>
    </source>
</evidence>
<dbReference type="InterPro" id="IPR016272">
    <property type="entry name" value="Lipase_LIPH"/>
</dbReference>
<dbReference type="PRINTS" id="PR00821">
    <property type="entry name" value="TAGLIPASE"/>
</dbReference>
<evidence type="ECO:0000256" key="7">
    <source>
        <dbReference type="ARBA" id="ARBA00023098"/>
    </source>
</evidence>
<evidence type="ECO:0000256" key="13">
    <source>
        <dbReference type="ARBA" id="ARBA00048700"/>
    </source>
</evidence>
<dbReference type="FunFam" id="3.40.50.1820:FF:000081">
    <property type="entry name" value="phospholipase A1 member A isoform X1"/>
    <property type="match status" value="1"/>
</dbReference>
<evidence type="ECO:0000256" key="9">
    <source>
        <dbReference type="ARBA" id="ARBA00023180"/>
    </source>
</evidence>
<keyword evidence="15" id="KW-0106">Calcium</keyword>
<evidence type="ECO:0000256" key="2">
    <source>
        <dbReference type="ARBA" id="ARBA00010701"/>
    </source>
</evidence>
<dbReference type="InterPro" id="IPR033906">
    <property type="entry name" value="Lipase_N"/>
</dbReference>
<dbReference type="SUPFAM" id="SSF53474">
    <property type="entry name" value="alpha/beta-Hydrolases"/>
    <property type="match status" value="1"/>
</dbReference>
<keyword evidence="20" id="KW-1185">Reference proteome</keyword>
<comment type="catalytic activity">
    <reaction evidence="13">
        <text>1-hexadecanoyl-2-(5Z,8Z,11Z,14Z-eicosatetraenoyl)-sn-glycero-3-phospho-L-serine + H2O = 2-(5Z,8Z,11Z,14Z)-eicosatetraenoyl-sn-glycero-3-phospho-L-serine + hexadecanoate + H(+)</text>
        <dbReference type="Rhea" id="RHEA:41187"/>
        <dbReference type="ChEBI" id="CHEBI:7896"/>
        <dbReference type="ChEBI" id="CHEBI:15377"/>
        <dbReference type="ChEBI" id="CHEBI:15378"/>
        <dbReference type="ChEBI" id="CHEBI:75032"/>
        <dbReference type="ChEBI" id="CHEBI:77830"/>
    </reaction>
    <physiologicalReaction direction="left-to-right" evidence="13">
        <dbReference type="Rhea" id="RHEA:41188"/>
    </physiologicalReaction>
</comment>
<proteinExistence type="inferred from homology"/>
<dbReference type="GO" id="GO:0008970">
    <property type="term" value="F:phospholipase A1 activity"/>
    <property type="evidence" value="ECO:0007669"/>
    <property type="project" value="TreeGrafter"/>
</dbReference>
<gene>
    <name evidence="19" type="ORF">PODLI_1B030180</name>
</gene>
<reference evidence="19" key="1">
    <citation type="submission" date="2022-12" db="EMBL/GenBank/DDBJ databases">
        <authorList>
            <person name="Alioto T."/>
            <person name="Alioto T."/>
            <person name="Gomez Garrido J."/>
        </authorList>
    </citation>
    <scope>NUCLEOTIDE SEQUENCE</scope>
</reference>
<feature type="signal peptide" evidence="17">
    <location>
        <begin position="1"/>
        <end position="26"/>
    </location>
</feature>
<sequence>MVTDPRRCPVLTIMVRLLFIFVGAGSENITRSQACTDFQSASLLRGSSLKVQFLLFSSSNPSCGQLLSTREDLQNSSFNTTLGTKVIIHGFRVLGTKPSWTDGLIKALLQAAQANVIAVDWVHGSTAAYYAAVENVMKLALEIASFIRKLLDLGVPEKSIHLIGVSLGAHAGGLVGHFFEGRLGRITGLDPAGPKYTKASREERLDPGDAVFVEAIHTDADNFGIRIPVGHIDYYVNGGRDQPGCPRFISSGYNYLICDHMRSVHFYISALTDPCPMMAFPCSSYKDFLTGHCLDCLDPFPLSCPTIGLLDNGGVHVGKLSTEVKVYLTTAASAPYCVYHSLVEFRLQTRRTSDTNIEIAFLSSNSSFSTSIIIPKQQTVGKGLLPHSAPRCQMKSVTLQYRHKTWRRNKEETPVLGHFCTAPLPVDTSKEIFCLPQLLTLTRNNPLLRGLTVACD</sequence>
<keyword evidence="7" id="KW-0443">Lipid metabolism</keyword>
<dbReference type="CDD" id="cd00707">
    <property type="entry name" value="Pancreat_lipase_like"/>
    <property type="match status" value="1"/>
</dbReference>
<evidence type="ECO:0000259" key="18">
    <source>
        <dbReference type="Pfam" id="PF00151"/>
    </source>
</evidence>
<feature type="active site" description="Charge relay system" evidence="14">
    <location>
        <position position="260"/>
    </location>
</feature>
<evidence type="ECO:0000256" key="1">
    <source>
        <dbReference type="ARBA" id="ARBA00004613"/>
    </source>
</evidence>
<dbReference type="EMBL" id="OX395142">
    <property type="protein sequence ID" value="CAI5797090.1"/>
    <property type="molecule type" value="Genomic_DNA"/>
</dbReference>
<accession>A0AA35LIS9</accession>
<evidence type="ECO:0000256" key="3">
    <source>
        <dbReference type="ARBA" id="ARBA00022525"/>
    </source>
</evidence>
<feature type="domain" description="Lipase" evidence="18">
    <location>
        <begin position="26"/>
        <end position="336"/>
    </location>
</feature>
<dbReference type="GO" id="GO:0046872">
    <property type="term" value="F:metal ion binding"/>
    <property type="evidence" value="ECO:0007669"/>
    <property type="project" value="UniProtKB-KW"/>
</dbReference>
<evidence type="ECO:0000256" key="5">
    <source>
        <dbReference type="ARBA" id="ARBA00022801"/>
    </source>
</evidence>
<keyword evidence="6" id="KW-0442">Lipid degradation</keyword>
<feature type="active site" description="Nucleophile" evidence="14">
    <location>
        <position position="166"/>
    </location>
</feature>
<feature type="chain" id="PRO_5041256993" description="Phospholipase A1 member A" evidence="17">
    <location>
        <begin position="27"/>
        <end position="456"/>
    </location>
</feature>
<comment type="catalytic activity">
    <reaction evidence="12">
        <text>1,2-di-(9Z)-octadecenoyl-sn-glycero-3-phospho-L-serine + H2O = 2-(9Z-octadecenoyl)-sn-glycero-3-phospho-L-serine + (9Z)-octadecenoate + H(+)</text>
        <dbReference type="Rhea" id="RHEA:40491"/>
        <dbReference type="ChEBI" id="CHEBI:15377"/>
        <dbReference type="ChEBI" id="CHEBI:15378"/>
        <dbReference type="ChEBI" id="CHEBI:30823"/>
        <dbReference type="ChEBI" id="CHEBI:74905"/>
        <dbReference type="ChEBI" id="CHEBI:77342"/>
    </reaction>
    <physiologicalReaction direction="left-to-right" evidence="12">
        <dbReference type="Rhea" id="RHEA:40492"/>
    </physiologicalReaction>
</comment>
<evidence type="ECO:0000256" key="4">
    <source>
        <dbReference type="ARBA" id="ARBA00022729"/>
    </source>
</evidence>
<evidence type="ECO:0000256" key="6">
    <source>
        <dbReference type="ARBA" id="ARBA00022963"/>
    </source>
</evidence>
<organism evidence="19 20">
    <name type="scientific">Podarcis lilfordi</name>
    <name type="common">Lilford's wall lizard</name>
    <dbReference type="NCBI Taxonomy" id="74358"/>
    <lineage>
        <taxon>Eukaryota</taxon>
        <taxon>Metazoa</taxon>
        <taxon>Chordata</taxon>
        <taxon>Craniata</taxon>
        <taxon>Vertebrata</taxon>
        <taxon>Euteleostomi</taxon>
        <taxon>Lepidosauria</taxon>
        <taxon>Squamata</taxon>
        <taxon>Bifurcata</taxon>
        <taxon>Unidentata</taxon>
        <taxon>Episquamata</taxon>
        <taxon>Laterata</taxon>
        <taxon>Lacertibaenia</taxon>
        <taxon>Lacertidae</taxon>
        <taxon>Podarcis</taxon>
    </lineage>
</organism>
<dbReference type="Pfam" id="PF00151">
    <property type="entry name" value="Lipase"/>
    <property type="match status" value="1"/>
</dbReference>
<keyword evidence="4 17" id="KW-0732">Signal</keyword>
<dbReference type="Proteomes" id="UP001178461">
    <property type="component" value="Chromosome 17"/>
</dbReference>
<keyword evidence="8" id="KW-1015">Disulfide bond</keyword>
<comment type="catalytic activity">
    <reaction evidence="11">
        <text>1-(9Z-octadecenoyl)-sn-glycero-3-phospho-L-serine + H2O = sn-glycero-3-phospho-L-serine + (9Z)-octadecenoate + H(+)</text>
        <dbReference type="Rhea" id="RHEA:40499"/>
        <dbReference type="ChEBI" id="CHEBI:15377"/>
        <dbReference type="ChEBI" id="CHEBI:15378"/>
        <dbReference type="ChEBI" id="CHEBI:30823"/>
        <dbReference type="ChEBI" id="CHEBI:64765"/>
        <dbReference type="ChEBI" id="CHEBI:74617"/>
    </reaction>
    <physiologicalReaction direction="left-to-right" evidence="11">
        <dbReference type="Rhea" id="RHEA:40500"/>
    </physiologicalReaction>
</comment>
<comment type="similarity">
    <text evidence="2 16">Belongs to the AB hydrolase superfamily. Lipase family.</text>
</comment>
<evidence type="ECO:0000256" key="15">
    <source>
        <dbReference type="PIRSR" id="PIRSR000865-2"/>
    </source>
</evidence>
<keyword evidence="3" id="KW-0964">Secreted</keyword>
<evidence type="ECO:0000256" key="8">
    <source>
        <dbReference type="ARBA" id="ARBA00023157"/>
    </source>
</evidence>
<keyword evidence="5" id="KW-0378">Hydrolase</keyword>
<dbReference type="PANTHER" id="PTHR11610">
    <property type="entry name" value="LIPASE"/>
    <property type="match status" value="1"/>
</dbReference>
<dbReference type="PIRSF" id="PIRSF000865">
    <property type="entry name" value="Lipoprotein_lipase_LIPH"/>
    <property type="match status" value="1"/>
</dbReference>
<dbReference type="InterPro" id="IPR000734">
    <property type="entry name" value="TAG_lipase"/>
</dbReference>
<name>A0AA35LIS9_9SAUR</name>
<dbReference type="AlphaFoldDB" id="A0AA35LIS9"/>
<dbReference type="InterPro" id="IPR029058">
    <property type="entry name" value="AB_hydrolase_fold"/>
</dbReference>
<keyword evidence="9" id="KW-0325">Glycoprotein</keyword>
<evidence type="ECO:0000313" key="20">
    <source>
        <dbReference type="Proteomes" id="UP001178461"/>
    </source>
</evidence>
<evidence type="ECO:0000256" key="17">
    <source>
        <dbReference type="SAM" id="SignalP"/>
    </source>
</evidence>
<evidence type="ECO:0000256" key="10">
    <source>
        <dbReference type="ARBA" id="ARBA00040696"/>
    </source>
</evidence>
<evidence type="ECO:0000313" key="19">
    <source>
        <dbReference type="EMBL" id="CAI5797090.1"/>
    </source>
</evidence>
<feature type="active site" description="Charge relay system" evidence="14">
    <location>
        <position position="190"/>
    </location>
</feature>
<protein>
    <recommendedName>
        <fullName evidence="10">Phospholipase A1 member A</fullName>
    </recommendedName>
</protein>
<feature type="binding site" evidence="15">
    <location>
        <position position="209"/>
    </location>
    <ligand>
        <name>Ca(2+)</name>
        <dbReference type="ChEBI" id="CHEBI:29108"/>
    </ligand>
</feature>
<dbReference type="GO" id="GO:0016042">
    <property type="term" value="P:lipid catabolic process"/>
    <property type="evidence" value="ECO:0007669"/>
    <property type="project" value="UniProtKB-KW"/>
</dbReference>
<dbReference type="GO" id="GO:0005615">
    <property type="term" value="C:extracellular space"/>
    <property type="evidence" value="ECO:0007669"/>
    <property type="project" value="TreeGrafter"/>
</dbReference>
<dbReference type="InterPro" id="IPR013818">
    <property type="entry name" value="Lipase"/>
</dbReference>
<feature type="binding site" evidence="15">
    <location>
        <position position="204"/>
    </location>
    <ligand>
        <name>Ca(2+)</name>
        <dbReference type="ChEBI" id="CHEBI:29108"/>
    </ligand>
</feature>
<evidence type="ECO:0000256" key="14">
    <source>
        <dbReference type="PIRSR" id="PIRSR000865-1"/>
    </source>
</evidence>
<evidence type="ECO:0000256" key="16">
    <source>
        <dbReference type="RuleBase" id="RU004262"/>
    </source>
</evidence>
<comment type="subcellular location">
    <subcellularLocation>
        <location evidence="1">Secreted</location>
    </subcellularLocation>
</comment>
<dbReference type="PANTHER" id="PTHR11610:SF111">
    <property type="entry name" value="PHOSPHOLIPASE A1 MEMBER A"/>
    <property type="match status" value="1"/>
</dbReference>
<feature type="binding site" evidence="15">
    <location>
        <position position="206"/>
    </location>
    <ligand>
        <name>Ca(2+)</name>
        <dbReference type="ChEBI" id="CHEBI:29108"/>
    </ligand>
</feature>
<evidence type="ECO:0000256" key="11">
    <source>
        <dbReference type="ARBA" id="ARBA00048284"/>
    </source>
</evidence>
<keyword evidence="15" id="KW-0479">Metal-binding</keyword>
<dbReference type="Gene3D" id="3.40.50.1820">
    <property type="entry name" value="alpha/beta hydrolase"/>
    <property type="match status" value="1"/>
</dbReference>